<dbReference type="EMBL" id="QKRA01000001">
    <property type="protein sequence ID" value="RDL45946.1"/>
    <property type="molecule type" value="Genomic_DNA"/>
</dbReference>
<dbReference type="Proteomes" id="UP000254326">
    <property type="component" value="Unassembled WGS sequence"/>
</dbReference>
<accession>A0A370UDT0</accession>
<evidence type="ECO:0000313" key="2">
    <source>
        <dbReference type="Proteomes" id="UP000254326"/>
    </source>
</evidence>
<comment type="caution">
    <text evidence="1">The sequence shown here is derived from an EMBL/GenBank/DDBJ whole genome shotgun (WGS) entry which is preliminary data.</text>
</comment>
<organism evidence="1 2">
    <name type="scientific">Marinomonas piezotolerans</name>
    <dbReference type="NCBI Taxonomy" id="2213058"/>
    <lineage>
        <taxon>Bacteria</taxon>
        <taxon>Pseudomonadati</taxon>
        <taxon>Pseudomonadota</taxon>
        <taxon>Gammaproteobacteria</taxon>
        <taxon>Oceanospirillales</taxon>
        <taxon>Oceanospirillaceae</taxon>
        <taxon>Marinomonas</taxon>
    </lineage>
</organism>
<evidence type="ECO:0000313" key="1">
    <source>
        <dbReference type="EMBL" id="RDL45946.1"/>
    </source>
</evidence>
<keyword evidence="2" id="KW-1185">Reference proteome</keyword>
<sequence length="180" mass="20802">MLTVDILEKTFSDVFFDAYKTQLVGGFDEPFYLAHGADGIAQIQYRYDYLSSALHEISHWCVAGAKRRQIDDYGYWYAEDGRTLEQQVQFEHVEIVPQAYECLFHWSSGLPFEVSVDNLSLAEYDASPFKQAVQDHVGKLLNYALPIRVAQFSSALYKITGIEQMPLKEFLRECYENNCR</sequence>
<gene>
    <name evidence="1" type="ORF">DN730_02530</name>
</gene>
<dbReference type="AlphaFoldDB" id="A0A370UDT0"/>
<proteinExistence type="predicted"/>
<dbReference type="RefSeq" id="WP_115466533.1">
    <property type="nucleotide sequence ID" value="NZ_QKRA01000001.1"/>
</dbReference>
<evidence type="ECO:0008006" key="3">
    <source>
        <dbReference type="Google" id="ProtNLM"/>
    </source>
</evidence>
<reference evidence="1 2" key="1">
    <citation type="submission" date="2018-06" db="EMBL/GenBank/DDBJ databases">
        <title>Marinomonas sp. YLB-05 draft genome sequence.</title>
        <authorList>
            <person name="Yu L."/>
            <person name="Tang X."/>
        </authorList>
    </citation>
    <scope>NUCLEOTIDE SEQUENCE [LARGE SCALE GENOMIC DNA]</scope>
    <source>
        <strain evidence="1 2">YLB-05</strain>
    </source>
</reference>
<protein>
    <recommendedName>
        <fullName evidence="3">Elongation factor P hydroxylase</fullName>
    </recommendedName>
</protein>
<name>A0A370UDT0_9GAMM</name>
<dbReference type="OrthoDB" id="5298591at2"/>
<dbReference type="Pfam" id="PF04315">
    <property type="entry name" value="EpmC"/>
    <property type="match status" value="1"/>
</dbReference>
<dbReference type="InterPro" id="IPR007411">
    <property type="entry name" value="EpmC"/>
</dbReference>